<feature type="region of interest" description="Disordered" evidence="6">
    <location>
        <begin position="335"/>
        <end position="379"/>
    </location>
</feature>
<feature type="domain" description="Rhodopsin" evidence="8">
    <location>
        <begin position="93"/>
        <end position="317"/>
    </location>
</feature>
<gene>
    <name evidence="9" type="ORF">KHLLAP_LOCUS8947</name>
</gene>
<dbReference type="GO" id="GO:0016020">
    <property type="term" value="C:membrane"/>
    <property type="evidence" value="ECO:0007669"/>
    <property type="project" value="UniProtKB-SubCell"/>
</dbReference>
<reference evidence="9" key="1">
    <citation type="submission" date="2023-10" db="EMBL/GenBank/DDBJ databases">
        <authorList>
            <person name="Hackl T."/>
        </authorList>
    </citation>
    <scope>NUCLEOTIDE SEQUENCE</scope>
</reference>
<evidence type="ECO:0000313" key="9">
    <source>
        <dbReference type="EMBL" id="CAJ2508479.1"/>
    </source>
</evidence>
<dbReference type="Pfam" id="PF20684">
    <property type="entry name" value="Fung_rhodopsin"/>
    <property type="match status" value="1"/>
</dbReference>
<keyword evidence="3 7" id="KW-1133">Transmembrane helix</keyword>
<evidence type="ECO:0000256" key="1">
    <source>
        <dbReference type="ARBA" id="ARBA00004141"/>
    </source>
</evidence>
<feature type="transmembrane region" description="Helical" evidence="7">
    <location>
        <begin position="253"/>
        <end position="275"/>
    </location>
</feature>
<feature type="transmembrane region" description="Helical" evidence="7">
    <location>
        <begin position="141"/>
        <end position="162"/>
    </location>
</feature>
<feature type="transmembrane region" description="Helical" evidence="7">
    <location>
        <begin position="217"/>
        <end position="241"/>
    </location>
</feature>
<dbReference type="Proteomes" id="UP001295740">
    <property type="component" value="Unassembled WGS sequence"/>
</dbReference>
<evidence type="ECO:0000313" key="10">
    <source>
        <dbReference type="Proteomes" id="UP001295740"/>
    </source>
</evidence>
<feature type="transmembrane region" description="Helical" evidence="7">
    <location>
        <begin position="12"/>
        <end position="33"/>
    </location>
</feature>
<protein>
    <submittedName>
        <fullName evidence="9">Uu.00g135050.m01.CDS01</fullName>
    </submittedName>
</protein>
<evidence type="ECO:0000256" key="7">
    <source>
        <dbReference type="SAM" id="Phobius"/>
    </source>
</evidence>
<dbReference type="AlphaFoldDB" id="A0AAI8YL02"/>
<dbReference type="EMBL" id="CAUWAG010000012">
    <property type="protein sequence ID" value="CAJ2508479.1"/>
    <property type="molecule type" value="Genomic_DNA"/>
</dbReference>
<proteinExistence type="inferred from homology"/>
<sequence>MSLHAESQQPMIVTAVAVTLPITVASFVLRLLCRKLTKHTHWLSDAFALVAFVSLLGSSESWVRGINEQWPFSCFASASIRPSSSTTWQAMLDYVCKWSLIADVVNIGFALALRTDGLGQHIYDLDLPVDEAVYRTQVPYMVARFVYIGSIYFSQMALLCLYRRVFGVNAAFNICIYLMMAYSTAWFLAIFFANLLQCYPVQKAWNSQIPGHCSQNQYALFFTMILGHTVLDVAMVVAPISKIRHLSLRRAHKIGLTLLFACGVLVCACSVPAMVANITTKDPKDVTWNVGKTTFWTVIEVNLGLVTANMPMTRAGFQEISNHIPWISSNPASNSSAHELAAPSQEASLRTLSLKPKSEASSQSVRRLVSPSADDLPDL</sequence>
<keyword evidence="4 7" id="KW-0472">Membrane</keyword>
<comment type="caution">
    <text evidence="9">The sequence shown here is derived from an EMBL/GenBank/DDBJ whole genome shotgun (WGS) entry which is preliminary data.</text>
</comment>
<evidence type="ECO:0000256" key="6">
    <source>
        <dbReference type="SAM" id="MobiDB-lite"/>
    </source>
</evidence>
<name>A0AAI8YL02_9PEZI</name>
<evidence type="ECO:0000259" key="8">
    <source>
        <dbReference type="Pfam" id="PF20684"/>
    </source>
</evidence>
<evidence type="ECO:0000256" key="4">
    <source>
        <dbReference type="ARBA" id="ARBA00023136"/>
    </source>
</evidence>
<evidence type="ECO:0000256" key="3">
    <source>
        <dbReference type="ARBA" id="ARBA00022989"/>
    </source>
</evidence>
<keyword evidence="2 7" id="KW-0812">Transmembrane</keyword>
<comment type="similarity">
    <text evidence="5">Belongs to the SAT4 family.</text>
</comment>
<keyword evidence="10" id="KW-1185">Reference proteome</keyword>
<dbReference type="PANTHER" id="PTHR33048">
    <property type="entry name" value="PTH11-LIKE INTEGRAL MEMBRANE PROTEIN (AFU_ORTHOLOGUE AFUA_5G11245)"/>
    <property type="match status" value="1"/>
</dbReference>
<evidence type="ECO:0000256" key="5">
    <source>
        <dbReference type="ARBA" id="ARBA00038359"/>
    </source>
</evidence>
<organism evidence="9 10">
    <name type="scientific">Anthostomella pinea</name>
    <dbReference type="NCBI Taxonomy" id="933095"/>
    <lineage>
        <taxon>Eukaryota</taxon>
        <taxon>Fungi</taxon>
        <taxon>Dikarya</taxon>
        <taxon>Ascomycota</taxon>
        <taxon>Pezizomycotina</taxon>
        <taxon>Sordariomycetes</taxon>
        <taxon>Xylariomycetidae</taxon>
        <taxon>Xylariales</taxon>
        <taxon>Xylariaceae</taxon>
        <taxon>Anthostomella</taxon>
    </lineage>
</organism>
<dbReference type="InterPro" id="IPR052337">
    <property type="entry name" value="SAT4-like"/>
</dbReference>
<dbReference type="PANTHER" id="PTHR33048:SF47">
    <property type="entry name" value="INTEGRAL MEMBRANE PROTEIN-RELATED"/>
    <property type="match status" value="1"/>
</dbReference>
<dbReference type="InterPro" id="IPR049326">
    <property type="entry name" value="Rhodopsin_dom_fungi"/>
</dbReference>
<evidence type="ECO:0000256" key="2">
    <source>
        <dbReference type="ARBA" id="ARBA00022692"/>
    </source>
</evidence>
<comment type="subcellular location">
    <subcellularLocation>
        <location evidence="1">Membrane</location>
        <topology evidence="1">Multi-pass membrane protein</topology>
    </subcellularLocation>
</comment>
<accession>A0AAI8YL02</accession>
<feature type="transmembrane region" description="Helical" evidence="7">
    <location>
        <begin position="174"/>
        <end position="197"/>
    </location>
</feature>